<feature type="compositionally biased region" description="Basic and acidic residues" evidence="1">
    <location>
        <begin position="903"/>
        <end position="916"/>
    </location>
</feature>
<feature type="compositionally biased region" description="Polar residues" evidence="1">
    <location>
        <begin position="987"/>
        <end position="1003"/>
    </location>
</feature>
<feature type="compositionally biased region" description="Basic residues" evidence="1">
    <location>
        <begin position="271"/>
        <end position="281"/>
    </location>
</feature>
<sequence length="1104" mass="120305">MLIRLLPPPNQPTVLFKLTFENFPKSIRLPTAWSNQLAALAIDDLEVPSLLHAFDKSTGMQCMLEEVTFDLVEGKVKCYFIDGEVEQWDIREETEGECKCQQTEYKGSFGCGICRRRTTLTERLESVLDDVGESAKAMDRERKAAEEKARLREKGLEGKERVSGRDDDHESHPDSKSLSLNSPPGSIKGTQKKQRSMLMNLVASLLQANNTEQPERSRTTKKANSLPCTRSPSPSEGAPAETPSAESSQLPTGWSSWTSLARSVSNPITRRTSKRRHRPKAKSVSESPLSLAPSGNDDNPTIIVDEPISYSAPTSPTSTAPPSNLKKFKARPVSTYSLPDLPSNAASSEDPPAPIVIAPPPPPRMNARALRRRARSTLVDTFRLCVLPHLQGRVRGSPIFGPEASGWETTIRAATTYYNWSMGSMAKRVEKRLAEVVEEAVDYLTNAGINVDLDVDRSRGREGDHAIHGDNREEDSLSESGASTSVFMTATESSTLATTTATTVYESFDDTCYDSDGTTDTDGSSLHTPVPSSPILSGGAGYLHVKSAELQLVDESEAEGVALPESSLESPAANQALSDTRSSGDQFPSFPSVDLSSAPEPLRQVIGHLDATYTALIALHSHLAELVVSAREREKEAIEDAFARDEVLEVRCRRRAWLGKSWGLPRNTGEVTSSQSSSVSWKGSPHGIASLAVPFSPSGLGRHSWSADQWEYDPWYCYPGYCSDEDGHKHNLYHLYPGTRSDEYDDEEEDLFSSASSTSFHLGYQYQSSGAPYEEPELHSAEYSPRDLLRLSLDEGMAPLSDETFPEHLLPPSRFPSPALLEHGQDPPRRMSTGSILERTAPADGVAANSSEFYTNPFEDTRVHAPTPRRKSHGSLLTEAALRHAHGQSDILEEFFDWAHPQSEQDRREEDVSHDGSDDDYESEIRSVISPVGSEESSSTGNGKGRSSRRSSADRSQSTLFFPVSEDETEEDEDAFVFDVSALDVPSESSGSSLPAKESQPTQAVRPRVRTESFKLKTPPGLGFDFPKPPVTSTSNSPTSPRSPTSPTSLVAMSVSLLPVASDSSGFDLELVLGPSCQSPKSSSPGWIMSEGGIEGSQTVGVSA</sequence>
<feature type="region of interest" description="Disordered" evidence="1">
    <location>
        <begin position="133"/>
        <end position="194"/>
    </location>
</feature>
<feature type="region of interest" description="Disordered" evidence="1">
    <location>
        <begin position="459"/>
        <end position="481"/>
    </location>
</feature>
<feature type="compositionally biased region" description="Low complexity" evidence="1">
    <location>
        <begin position="1031"/>
        <end position="1048"/>
    </location>
</feature>
<feature type="region of interest" description="Disordered" evidence="1">
    <location>
        <begin position="1076"/>
        <end position="1104"/>
    </location>
</feature>
<feature type="region of interest" description="Disordered" evidence="1">
    <location>
        <begin position="901"/>
        <end position="1048"/>
    </location>
</feature>
<dbReference type="EMBL" id="JBAHYK010000494">
    <property type="protein sequence ID" value="KAL0573524.1"/>
    <property type="molecule type" value="Genomic_DNA"/>
</dbReference>
<evidence type="ECO:0000256" key="1">
    <source>
        <dbReference type="SAM" id="MobiDB-lite"/>
    </source>
</evidence>
<accession>A0ABR3FEC4</accession>
<feature type="compositionally biased region" description="Basic and acidic residues" evidence="1">
    <location>
        <begin position="459"/>
        <end position="475"/>
    </location>
</feature>
<gene>
    <name evidence="2" type="ORF">V5O48_008429</name>
</gene>
<feature type="compositionally biased region" description="Basic and acidic residues" evidence="1">
    <location>
        <begin position="136"/>
        <end position="175"/>
    </location>
</feature>
<keyword evidence="3" id="KW-1185">Reference proteome</keyword>
<feature type="compositionally biased region" description="Acidic residues" evidence="1">
    <location>
        <begin position="965"/>
        <end position="976"/>
    </location>
</feature>
<feature type="compositionally biased region" description="Polar residues" evidence="1">
    <location>
        <begin position="567"/>
        <end position="586"/>
    </location>
</feature>
<evidence type="ECO:0000313" key="2">
    <source>
        <dbReference type="EMBL" id="KAL0573524.1"/>
    </source>
</evidence>
<evidence type="ECO:0000313" key="3">
    <source>
        <dbReference type="Proteomes" id="UP001465976"/>
    </source>
</evidence>
<feature type="region of interest" description="Disordered" evidence="1">
    <location>
        <begin position="339"/>
        <end position="363"/>
    </location>
</feature>
<feature type="region of interest" description="Disordered" evidence="1">
    <location>
        <begin position="557"/>
        <end position="596"/>
    </location>
</feature>
<comment type="caution">
    <text evidence="2">The sequence shown here is derived from an EMBL/GenBank/DDBJ whole genome shotgun (WGS) entry which is preliminary data.</text>
</comment>
<proteinExistence type="predicted"/>
<evidence type="ECO:0008006" key="4">
    <source>
        <dbReference type="Google" id="ProtNLM"/>
    </source>
</evidence>
<organism evidence="2 3">
    <name type="scientific">Marasmius crinis-equi</name>
    <dbReference type="NCBI Taxonomy" id="585013"/>
    <lineage>
        <taxon>Eukaryota</taxon>
        <taxon>Fungi</taxon>
        <taxon>Dikarya</taxon>
        <taxon>Basidiomycota</taxon>
        <taxon>Agaricomycotina</taxon>
        <taxon>Agaricomycetes</taxon>
        <taxon>Agaricomycetidae</taxon>
        <taxon>Agaricales</taxon>
        <taxon>Marasmiineae</taxon>
        <taxon>Marasmiaceae</taxon>
        <taxon>Marasmius</taxon>
    </lineage>
</organism>
<feature type="compositionally biased region" description="Pro residues" evidence="1">
    <location>
        <begin position="351"/>
        <end position="363"/>
    </location>
</feature>
<feature type="region of interest" description="Disordered" evidence="1">
    <location>
        <begin position="208"/>
        <end position="326"/>
    </location>
</feature>
<feature type="compositionally biased region" description="Polar residues" evidence="1">
    <location>
        <begin position="222"/>
        <end position="234"/>
    </location>
</feature>
<name>A0ABR3FEC4_9AGAR</name>
<feature type="compositionally biased region" description="Polar residues" evidence="1">
    <location>
        <begin position="1076"/>
        <end position="1085"/>
    </location>
</feature>
<feature type="compositionally biased region" description="Low complexity" evidence="1">
    <location>
        <begin position="311"/>
        <end position="323"/>
    </location>
</feature>
<protein>
    <recommendedName>
        <fullName evidence="4">Proteophosphoglycan ppg4</fullName>
    </recommendedName>
</protein>
<reference evidence="2 3" key="1">
    <citation type="submission" date="2024-02" db="EMBL/GenBank/DDBJ databases">
        <title>A draft genome for the cacao thread blight pathogen Marasmius crinis-equi.</title>
        <authorList>
            <person name="Cohen S.P."/>
            <person name="Baruah I.K."/>
            <person name="Amoako-Attah I."/>
            <person name="Bukari Y."/>
            <person name="Meinhardt L.W."/>
            <person name="Bailey B.A."/>
        </authorList>
    </citation>
    <scope>NUCLEOTIDE SEQUENCE [LARGE SCALE GENOMIC DNA]</scope>
    <source>
        <strain evidence="2 3">GH-76</strain>
    </source>
</reference>
<feature type="compositionally biased region" description="Polar residues" evidence="1">
    <location>
        <begin position="244"/>
        <end position="270"/>
    </location>
</feature>
<dbReference type="Proteomes" id="UP001465976">
    <property type="component" value="Unassembled WGS sequence"/>
</dbReference>